<keyword evidence="2" id="KW-1185">Reference proteome</keyword>
<evidence type="ECO:0000313" key="2">
    <source>
        <dbReference type="Proteomes" id="UP000588111"/>
    </source>
</evidence>
<organism evidence="1 2">
    <name type="scientific">Psychrobacter luti</name>
    <dbReference type="NCBI Taxonomy" id="198481"/>
    <lineage>
        <taxon>Bacteria</taxon>
        <taxon>Pseudomonadati</taxon>
        <taxon>Pseudomonadota</taxon>
        <taxon>Gammaproteobacteria</taxon>
        <taxon>Moraxellales</taxon>
        <taxon>Moraxellaceae</taxon>
        <taxon>Psychrobacter</taxon>
    </lineage>
</organism>
<evidence type="ECO:0000313" key="1">
    <source>
        <dbReference type="EMBL" id="MBB3107399.1"/>
    </source>
</evidence>
<reference evidence="1 2" key="1">
    <citation type="submission" date="2020-08" db="EMBL/GenBank/DDBJ databases">
        <title>Genomic Encyclopedia of Type Strains, Phase III (KMG-III): the genomes of soil and plant-associated and newly described type strains.</title>
        <authorList>
            <person name="Whitman W."/>
        </authorList>
    </citation>
    <scope>NUCLEOTIDE SEQUENCE [LARGE SCALE GENOMIC DNA]</scope>
    <source>
        <strain evidence="1 2">CECT 5885</strain>
    </source>
</reference>
<gene>
    <name evidence="1" type="ORF">FHS24_001924</name>
</gene>
<protein>
    <recommendedName>
        <fullName evidence="3">Inovirus Gp2 family protein</fullName>
    </recommendedName>
</protein>
<name>A0A839TE10_9GAMM</name>
<accession>A0A839TE10</accession>
<proteinExistence type="predicted"/>
<comment type="caution">
    <text evidence="1">The sequence shown here is derived from an EMBL/GenBank/DDBJ whole genome shotgun (WGS) entry which is preliminary data.</text>
</comment>
<dbReference type="AlphaFoldDB" id="A0A839TE10"/>
<dbReference type="Proteomes" id="UP000588111">
    <property type="component" value="Unassembled WGS sequence"/>
</dbReference>
<sequence>MNNYYQTEGDILTDVDKIVIMILSGEVDSAQLALVLNYLYPALMYHHKPELEYTETVKWFVAVGQLLKGEYYPSEVIWDQQSTNDFICKIQSYRLLYDMSRKTFSLQEALNTGSFKEYLTQLFTHCSRLLVVRVDLHYQIEHRSDVSVGDFNDHMRALRERMSNQKGCFKGLEGFAWSLEQGYKQTEDHDNKGSLHCHLLLLYNGAKKNNGYYSGRSVGEKWVSMTDGQGSYFNCNDPKYFNAFKMKGTLGIGMINRNNAIEVQNAVSSGLYLTTKQDKYEQRLKAMLPNMRTFGHGTYRTKKRRGLPPIAN</sequence>
<evidence type="ECO:0008006" key="3">
    <source>
        <dbReference type="Google" id="ProtNLM"/>
    </source>
</evidence>
<dbReference type="RefSeq" id="WP_183620900.1">
    <property type="nucleotide sequence ID" value="NZ_CAJHAH010000005.1"/>
</dbReference>
<dbReference type="EMBL" id="JACHXL010000004">
    <property type="protein sequence ID" value="MBB3107399.1"/>
    <property type="molecule type" value="Genomic_DNA"/>
</dbReference>